<organism evidence="1 2">
    <name type="scientific">Cetraspora pellucida</name>
    <dbReference type="NCBI Taxonomy" id="1433469"/>
    <lineage>
        <taxon>Eukaryota</taxon>
        <taxon>Fungi</taxon>
        <taxon>Fungi incertae sedis</taxon>
        <taxon>Mucoromycota</taxon>
        <taxon>Glomeromycotina</taxon>
        <taxon>Glomeromycetes</taxon>
        <taxon>Diversisporales</taxon>
        <taxon>Gigasporaceae</taxon>
        <taxon>Cetraspora</taxon>
    </lineage>
</organism>
<evidence type="ECO:0000313" key="1">
    <source>
        <dbReference type="EMBL" id="CAG8793440.1"/>
    </source>
</evidence>
<dbReference type="OrthoDB" id="2474078at2759"/>
<proteinExistence type="predicted"/>
<feature type="non-terminal residue" evidence="1">
    <location>
        <position position="49"/>
    </location>
</feature>
<accession>A0A9N9JR92</accession>
<dbReference type="EMBL" id="CAJVQA010027999">
    <property type="protein sequence ID" value="CAG8793440.1"/>
    <property type="molecule type" value="Genomic_DNA"/>
</dbReference>
<protein>
    <submittedName>
        <fullName evidence="1">8098_t:CDS:1</fullName>
    </submittedName>
</protein>
<comment type="caution">
    <text evidence="1">The sequence shown here is derived from an EMBL/GenBank/DDBJ whole genome shotgun (WGS) entry which is preliminary data.</text>
</comment>
<evidence type="ECO:0000313" key="2">
    <source>
        <dbReference type="Proteomes" id="UP000789759"/>
    </source>
</evidence>
<dbReference type="Proteomes" id="UP000789759">
    <property type="component" value="Unassembled WGS sequence"/>
</dbReference>
<sequence>MSNYISIENDQDSLIDEFINNTSNKASVIKNSTSIPLMEIEEPKSHSSP</sequence>
<dbReference type="AlphaFoldDB" id="A0A9N9JR92"/>
<name>A0A9N9JR92_9GLOM</name>
<keyword evidence="2" id="KW-1185">Reference proteome</keyword>
<gene>
    <name evidence="1" type="ORF">CPELLU_LOCUS17168</name>
</gene>
<reference evidence="1" key="1">
    <citation type="submission" date="2021-06" db="EMBL/GenBank/DDBJ databases">
        <authorList>
            <person name="Kallberg Y."/>
            <person name="Tangrot J."/>
            <person name="Rosling A."/>
        </authorList>
    </citation>
    <scope>NUCLEOTIDE SEQUENCE</scope>
    <source>
        <strain evidence="1">FL966</strain>
    </source>
</reference>